<dbReference type="SUPFAM" id="SSF143422">
    <property type="entry name" value="Transposase IS200-like"/>
    <property type="match status" value="1"/>
</dbReference>
<dbReference type="SMART" id="SM01321">
    <property type="entry name" value="Y1_Tnp"/>
    <property type="match status" value="1"/>
</dbReference>
<sequence length="232" mass="26773">MPRIGRVVLPNYPHHVVQRGHNRQIVFAAPQDYQRYINDLRELKEAFGIKVYAYCLMTNHVHLLLEPGEAVASLGQLMKALAARATRYRNKLEGRSGTLWESRYKSSVVQSETYLLACCRYIELNPVRAFMVLQPEDYPWSSYRARINSRPDSDWLDIAPCFELMAETPEEMVGRYISFVRQTTSLGELDLIRIALQRGQLTGDARFVDEVEKICGLRIEWRGQGRPNSHAK</sequence>
<dbReference type="RefSeq" id="WP_330078321.1">
    <property type="nucleotide sequence ID" value="NZ_JAZDQJ010000077.1"/>
</dbReference>
<proteinExistence type="predicted"/>
<dbReference type="Gene3D" id="3.30.70.1290">
    <property type="entry name" value="Transposase IS200-like"/>
    <property type="match status" value="1"/>
</dbReference>
<dbReference type="Proteomes" id="UP001335100">
    <property type="component" value="Unassembled WGS sequence"/>
</dbReference>
<dbReference type="EMBL" id="JAZDQJ010000077">
    <property type="protein sequence ID" value="MEE1937685.1"/>
    <property type="molecule type" value="Genomic_DNA"/>
</dbReference>
<accession>A0ABU7I1K4</accession>
<evidence type="ECO:0000313" key="3">
    <source>
        <dbReference type="Proteomes" id="UP001335100"/>
    </source>
</evidence>
<organism evidence="2 3">
    <name type="scientific">Pseudomonas ulcerans</name>
    <dbReference type="NCBI Taxonomy" id="3115852"/>
    <lineage>
        <taxon>Bacteria</taxon>
        <taxon>Pseudomonadati</taxon>
        <taxon>Pseudomonadota</taxon>
        <taxon>Gammaproteobacteria</taxon>
        <taxon>Pseudomonadales</taxon>
        <taxon>Pseudomonadaceae</taxon>
        <taxon>Pseudomonas</taxon>
    </lineage>
</organism>
<dbReference type="Pfam" id="PF01797">
    <property type="entry name" value="Y1_Tnp"/>
    <property type="match status" value="1"/>
</dbReference>
<feature type="domain" description="Transposase IS200-like" evidence="1">
    <location>
        <begin position="9"/>
        <end position="125"/>
    </location>
</feature>
<reference evidence="2 3" key="1">
    <citation type="submission" date="2024-01" db="EMBL/GenBank/DDBJ databases">
        <title>Unpublished Manusciprt.</title>
        <authorList>
            <person name="Duman M."/>
            <person name="Valdes E.G."/>
            <person name="Ajmi N."/>
            <person name="Altun S."/>
            <person name="Saticioglu I.B."/>
        </authorList>
    </citation>
    <scope>NUCLEOTIDE SEQUENCE [LARGE SCALE GENOMIC DNA]</scope>
    <source>
        <strain evidence="2 3">148P</strain>
    </source>
</reference>
<evidence type="ECO:0000259" key="1">
    <source>
        <dbReference type="SMART" id="SM01321"/>
    </source>
</evidence>
<dbReference type="InterPro" id="IPR036515">
    <property type="entry name" value="Transposase_17_sf"/>
</dbReference>
<dbReference type="PANTHER" id="PTHR34322:SF2">
    <property type="entry name" value="TRANSPOSASE IS200-LIKE DOMAIN-CONTAINING PROTEIN"/>
    <property type="match status" value="1"/>
</dbReference>
<name>A0ABU7I1K4_9PSED</name>
<keyword evidence="3" id="KW-1185">Reference proteome</keyword>
<comment type="caution">
    <text evidence="2">The sequence shown here is derived from an EMBL/GenBank/DDBJ whole genome shotgun (WGS) entry which is preliminary data.</text>
</comment>
<gene>
    <name evidence="2" type="ORF">V0R50_31065</name>
</gene>
<evidence type="ECO:0000313" key="2">
    <source>
        <dbReference type="EMBL" id="MEE1937685.1"/>
    </source>
</evidence>
<dbReference type="InterPro" id="IPR002686">
    <property type="entry name" value="Transposase_17"/>
</dbReference>
<dbReference type="PANTHER" id="PTHR34322">
    <property type="entry name" value="TRANSPOSASE, Y1_TNP DOMAIN-CONTAINING"/>
    <property type="match status" value="1"/>
</dbReference>
<protein>
    <submittedName>
        <fullName evidence="2">Transposase</fullName>
    </submittedName>
</protein>